<proteinExistence type="predicted"/>
<dbReference type="RefSeq" id="XP_033663180.1">
    <property type="nucleotide sequence ID" value="XM_033808511.1"/>
</dbReference>
<gene>
    <name evidence="2" type="ORF">M409DRAFT_27295</name>
</gene>
<protein>
    <submittedName>
        <fullName evidence="2">Uncharacterized protein</fullName>
    </submittedName>
</protein>
<keyword evidence="3" id="KW-1185">Reference proteome</keyword>
<name>A0A6A6C5H0_ZASCE</name>
<feature type="compositionally biased region" description="Polar residues" evidence="1">
    <location>
        <begin position="61"/>
        <end position="70"/>
    </location>
</feature>
<dbReference type="AlphaFoldDB" id="A0A6A6C5H0"/>
<feature type="region of interest" description="Disordered" evidence="1">
    <location>
        <begin position="1"/>
        <end position="70"/>
    </location>
</feature>
<dbReference type="GeneID" id="54561783"/>
<sequence length="131" mass="14850">MDGRGGNEWAVRLRRMDREQQTNSDQQTGRNRWEGKWELMIPPRGPKLGGDKGTAAAKQQPCWNNRQRPGSWTSVGKIGFGWPVDLPHVQERGLGNRPERASRWYHIKRMAAGAEKASDAARAWNDEASVE</sequence>
<feature type="compositionally biased region" description="Polar residues" evidence="1">
    <location>
        <begin position="21"/>
        <end position="30"/>
    </location>
</feature>
<organism evidence="2 3">
    <name type="scientific">Zasmidium cellare ATCC 36951</name>
    <dbReference type="NCBI Taxonomy" id="1080233"/>
    <lineage>
        <taxon>Eukaryota</taxon>
        <taxon>Fungi</taxon>
        <taxon>Dikarya</taxon>
        <taxon>Ascomycota</taxon>
        <taxon>Pezizomycotina</taxon>
        <taxon>Dothideomycetes</taxon>
        <taxon>Dothideomycetidae</taxon>
        <taxon>Mycosphaerellales</taxon>
        <taxon>Mycosphaerellaceae</taxon>
        <taxon>Zasmidium</taxon>
    </lineage>
</organism>
<reference evidence="2" key="1">
    <citation type="journal article" date="2020" name="Stud. Mycol.">
        <title>101 Dothideomycetes genomes: a test case for predicting lifestyles and emergence of pathogens.</title>
        <authorList>
            <person name="Haridas S."/>
            <person name="Albert R."/>
            <person name="Binder M."/>
            <person name="Bloem J."/>
            <person name="Labutti K."/>
            <person name="Salamov A."/>
            <person name="Andreopoulos B."/>
            <person name="Baker S."/>
            <person name="Barry K."/>
            <person name="Bills G."/>
            <person name="Bluhm B."/>
            <person name="Cannon C."/>
            <person name="Castanera R."/>
            <person name="Culley D."/>
            <person name="Daum C."/>
            <person name="Ezra D."/>
            <person name="Gonzalez J."/>
            <person name="Henrissat B."/>
            <person name="Kuo A."/>
            <person name="Liang C."/>
            <person name="Lipzen A."/>
            <person name="Lutzoni F."/>
            <person name="Magnuson J."/>
            <person name="Mondo S."/>
            <person name="Nolan M."/>
            <person name="Ohm R."/>
            <person name="Pangilinan J."/>
            <person name="Park H.-J."/>
            <person name="Ramirez L."/>
            <person name="Alfaro M."/>
            <person name="Sun H."/>
            <person name="Tritt A."/>
            <person name="Yoshinaga Y."/>
            <person name="Zwiers L.-H."/>
            <person name="Turgeon B."/>
            <person name="Goodwin S."/>
            <person name="Spatafora J."/>
            <person name="Crous P."/>
            <person name="Grigoriev I."/>
        </authorList>
    </citation>
    <scope>NUCLEOTIDE SEQUENCE</scope>
    <source>
        <strain evidence="2">ATCC 36951</strain>
    </source>
</reference>
<evidence type="ECO:0000313" key="2">
    <source>
        <dbReference type="EMBL" id="KAF2162291.1"/>
    </source>
</evidence>
<evidence type="ECO:0000313" key="3">
    <source>
        <dbReference type="Proteomes" id="UP000799537"/>
    </source>
</evidence>
<dbReference type="EMBL" id="ML993614">
    <property type="protein sequence ID" value="KAF2162291.1"/>
    <property type="molecule type" value="Genomic_DNA"/>
</dbReference>
<dbReference type="Proteomes" id="UP000799537">
    <property type="component" value="Unassembled WGS sequence"/>
</dbReference>
<evidence type="ECO:0000256" key="1">
    <source>
        <dbReference type="SAM" id="MobiDB-lite"/>
    </source>
</evidence>
<accession>A0A6A6C5H0</accession>